<dbReference type="Pfam" id="PF07963">
    <property type="entry name" value="N_methyl"/>
    <property type="match status" value="1"/>
</dbReference>
<keyword evidence="1" id="KW-0472">Membrane</keyword>
<dbReference type="NCBIfam" id="TIGR02523">
    <property type="entry name" value="type_IV_pilV"/>
    <property type="match status" value="1"/>
</dbReference>
<feature type="transmembrane region" description="Helical" evidence="1">
    <location>
        <begin position="20"/>
        <end position="39"/>
    </location>
</feature>
<sequence>MNQTRLLRHRQLRQAGFSLLEVLVSMVILAIGLLGLAGLQTKANVVEMEAYQRSVALMLVQDMANRVAAGRQHIAGFNAASLTTFGVGDAQPANCAGKTGAALQLCDWSNAMKGVAETTDAGSIGAPIGMRGCLISVVPPSEDALAEYFIVGIWQGLTSTKSPDANTPGAQCANAVDYGDGLRRAVVTRVLIPKLAGV</sequence>
<organism evidence="2 3">
    <name type="scientific">Aromatoleum diolicum</name>
    <dbReference type="NCBI Taxonomy" id="75796"/>
    <lineage>
        <taxon>Bacteria</taxon>
        <taxon>Pseudomonadati</taxon>
        <taxon>Pseudomonadota</taxon>
        <taxon>Betaproteobacteria</taxon>
        <taxon>Rhodocyclales</taxon>
        <taxon>Rhodocyclaceae</taxon>
        <taxon>Aromatoleum</taxon>
    </lineage>
</organism>
<dbReference type="InterPro" id="IPR012902">
    <property type="entry name" value="N_methyl_site"/>
</dbReference>
<evidence type="ECO:0000313" key="2">
    <source>
        <dbReference type="EMBL" id="NMG74524.1"/>
    </source>
</evidence>
<accession>A0ABX1Q844</accession>
<protein>
    <submittedName>
        <fullName evidence="2">Type IV pilus modification protein PilV</fullName>
    </submittedName>
</protein>
<comment type="caution">
    <text evidence="2">The sequence shown here is derived from an EMBL/GenBank/DDBJ whole genome shotgun (WGS) entry which is preliminary data.</text>
</comment>
<keyword evidence="1" id="KW-0812">Transmembrane</keyword>
<dbReference type="EMBL" id="WTVQ01000008">
    <property type="protein sequence ID" value="NMG74524.1"/>
    <property type="molecule type" value="Genomic_DNA"/>
</dbReference>
<proteinExistence type="predicted"/>
<reference evidence="2 3" key="1">
    <citation type="submission" date="2019-12" db="EMBL/GenBank/DDBJ databases">
        <title>Comparative genomics gives insights into the taxonomy of the Azoarcus-Aromatoleum group and reveals separate origins of nif in the plant-associated Azoarcus and non-plant-associated Aromatoleum sub-groups.</title>
        <authorList>
            <person name="Lafos M."/>
            <person name="Maluk M."/>
            <person name="Batista M."/>
            <person name="Junghare M."/>
            <person name="Carmona M."/>
            <person name="Faoro H."/>
            <person name="Cruz L.M."/>
            <person name="Battistoni F."/>
            <person name="De Souza E."/>
            <person name="Pedrosa F."/>
            <person name="Chen W.-M."/>
            <person name="Poole P.S."/>
            <person name="Dixon R.A."/>
            <person name="James E.K."/>
        </authorList>
    </citation>
    <scope>NUCLEOTIDE SEQUENCE [LARGE SCALE GENOMIC DNA]</scope>
    <source>
        <strain evidence="2 3">22Lin</strain>
    </source>
</reference>
<dbReference type="InterPro" id="IPR013362">
    <property type="entry name" value="Pilus_4_PilV"/>
</dbReference>
<dbReference type="Proteomes" id="UP000648984">
    <property type="component" value="Unassembled WGS sequence"/>
</dbReference>
<dbReference type="PROSITE" id="PS00409">
    <property type="entry name" value="PROKAR_NTER_METHYL"/>
    <property type="match status" value="1"/>
</dbReference>
<evidence type="ECO:0000313" key="3">
    <source>
        <dbReference type="Proteomes" id="UP000648984"/>
    </source>
</evidence>
<keyword evidence="1" id="KW-1133">Transmembrane helix</keyword>
<dbReference type="RefSeq" id="WP_169259665.1">
    <property type="nucleotide sequence ID" value="NZ_WTVQ01000008.1"/>
</dbReference>
<evidence type="ECO:0000256" key="1">
    <source>
        <dbReference type="SAM" id="Phobius"/>
    </source>
</evidence>
<name>A0ABX1Q844_9RHOO</name>
<keyword evidence="3" id="KW-1185">Reference proteome</keyword>
<dbReference type="NCBIfam" id="TIGR02532">
    <property type="entry name" value="IV_pilin_GFxxxE"/>
    <property type="match status" value="1"/>
</dbReference>
<gene>
    <name evidence="2" type="primary">pilV</name>
    <name evidence="2" type="ORF">GPA25_07095</name>
</gene>